<dbReference type="EMBL" id="VMTY01000033">
    <property type="protein sequence ID" value="TVU56283.1"/>
    <property type="molecule type" value="Genomic_DNA"/>
</dbReference>
<dbReference type="SUPFAM" id="SSF52172">
    <property type="entry name" value="CheY-like"/>
    <property type="match status" value="1"/>
</dbReference>
<gene>
    <name evidence="3" type="ORF">FQK23_09290</name>
</gene>
<feature type="domain" description="HTH luxR-type" evidence="2">
    <location>
        <begin position="156"/>
        <end position="183"/>
    </location>
</feature>
<dbReference type="InterPro" id="IPR016032">
    <property type="entry name" value="Sig_transdc_resp-reg_C-effctor"/>
</dbReference>
<keyword evidence="1" id="KW-0238">DNA-binding</keyword>
<sequence length="202" mass="21512">MTVSIRVLIAEDQSLVRGALTALLNTEPDIEVVADCASGTEVAALVAKHSVDVALLDIEMPGMNGIDAAQTIADTGCRSLIVTTFGRSGYVKRALQAGVDGFLVKDTPPDELADAIRRVHSGMRVIDPQLAQDILFSPDNPLSEREVEVCRLLLRGLGSADIASQLHLSGGTVRNHVSAIMAKTRAANRFEAARRAEANGWI</sequence>
<proteinExistence type="predicted"/>
<organism evidence="3 4">
    <name type="scientific">Corynebacterium aurimucosum</name>
    <dbReference type="NCBI Taxonomy" id="169292"/>
    <lineage>
        <taxon>Bacteria</taxon>
        <taxon>Bacillati</taxon>
        <taxon>Actinomycetota</taxon>
        <taxon>Actinomycetes</taxon>
        <taxon>Mycobacteriales</taxon>
        <taxon>Corynebacteriaceae</taxon>
        <taxon>Corynebacterium</taxon>
    </lineage>
</organism>
<dbReference type="Proteomes" id="UP000320531">
    <property type="component" value="Unassembled WGS sequence"/>
</dbReference>
<accession>A0A558GHD1</accession>
<dbReference type="GO" id="GO:0003677">
    <property type="term" value="F:DNA binding"/>
    <property type="evidence" value="ECO:0007669"/>
    <property type="project" value="UniProtKB-KW"/>
</dbReference>
<dbReference type="AlphaFoldDB" id="A0A558GHD1"/>
<dbReference type="GO" id="GO:0006355">
    <property type="term" value="P:regulation of DNA-templated transcription"/>
    <property type="evidence" value="ECO:0007669"/>
    <property type="project" value="InterPro"/>
</dbReference>
<dbReference type="PRINTS" id="PR00038">
    <property type="entry name" value="HTHLUXR"/>
</dbReference>
<evidence type="ECO:0000259" key="2">
    <source>
        <dbReference type="PROSITE" id="PS00622"/>
    </source>
</evidence>
<dbReference type="CDD" id="cd19930">
    <property type="entry name" value="REC_DesR-like"/>
    <property type="match status" value="1"/>
</dbReference>
<dbReference type="RefSeq" id="WP_070445109.1">
    <property type="nucleotide sequence ID" value="NZ_BAAAJC010000047.1"/>
</dbReference>
<dbReference type="InterPro" id="IPR001789">
    <property type="entry name" value="Sig_transdc_resp-reg_receiver"/>
</dbReference>
<dbReference type="Pfam" id="PF00072">
    <property type="entry name" value="Response_reg"/>
    <property type="match status" value="1"/>
</dbReference>
<reference evidence="3 4" key="1">
    <citation type="submission" date="2019-07" db="EMBL/GenBank/DDBJ databases">
        <title>Draft genome of C. aurimucosum strain 14-2523.</title>
        <authorList>
            <person name="Pacheco L.G.C."/>
            <person name="Aguiar E.R.G.R."/>
            <person name="Navas J."/>
            <person name="Santos C.S."/>
            <person name="Rocha D.J.P.G."/>
        </authorList>
    </citation>
    <scope>NUCLEOTIDE SEQUENCE [LARGE SCALE GENOMIC DNA]</scope>
    <source>
        <strain evidence="3 4">14-2523</strain>
    </source>
</reference>
<dbReference type="SUPFAM" id="SSF46894">
    <property type="entry name" value="C-terminal effector domain of the bipartite response regulators"/>
    <property type="match status" value="1"/>
</dbReference>
<dbReference type="Gene3D" id="3.40.50.2300">
    <property type="match status" value="1"/>
</dbReference>
<dbReference type="Pfam" id="PF00196">
    <property type="entry name" value="GerE"/>
    <property type="match status" value="1"/>
</dbReference>
<evidence type="ECO:0000313" key="3">
    <source>
        <dbReference type="EMBL" id="TVU56283.1"/>
    </source>
</evidence>
<dbReference type="InterPro" id="IPR036388">
    <property type="entry name" value="WH-like_DNA-bd_sf"/>
</dbReference>
<name>A0A558GHD1_9CORY</name>
<dbReference type="PROSITE" id="PS00622">
    <property type="entry name" value="HTH_LUXR_1"/>
    <property type="match status" value="1"/>
</dbReference>
<dbReference type="PANTHER" id="PTHR43214:SF42">
    <property type="entry name" value="TRANSCRIPTIONAL REGULATORY PROTEIN DESR"/>
    <property type="match status" value="1"/>
</dbReference>
<dbReference type="PANTHER" id="PTHR43214">
    <property type="entry name" value="TWO-COMPONENT RESPONSE REGULATOR"/>
    <property type="match status" value="1"/>
</dbReference>
<dbReference type="CDD" id="cd06170">
    <property type="entry name" value="LuxR_C_like"/>
    <property type="match status" value="1"/>
</dbReference>
<dbReference type="SMART" id="SM00448">
    <property type="entry name" value="REC"/>
    <property type="match status" value="1"/>
</dbReference>
<dbReference type="InterPro" id="IPR011006">
    <property type="entry name" value="CheY-like_superfamily"/>
</dbReference>
<dbReference type="InterPro" id="IPR039420">
    <property type="entry name" value="WalR-like"/>
</dbReference>
<comment type="caution">
    <text evidence="3">The sequence shown here is derived from an EMBL/GenBank/DDBJ whole genome shotgun (WGS) entry which is preliminary data.</text>
</comment>
<dbReference type="Gene3D" id="1.10.10.10">
    <property type="entry name" value="Winged helix-like DNA-binding domain superfamily/Winged helix DNA-binding domain"/>
    <property type="match status" value="1"/>
</dbReference>
<evidence type="ECO:0000256" key="1">
    <source>
        <dbReference type="ARBA" id="ARBA00023125"/>
    </source>
</evidence>
<evidence type="ECO:0000313" key="4">
    <source>
        <dbReference type="Proteomes" id="UP000320531"/>
    </source>
</evidence>
<dbReference type="SMART" id="SM00421">
    <property type="entry name" value="HTH_LUXR"/>
    <property type="match status" value="1"/>
</dbReference>
<protein>
    <submittedName>
        <fullName evidence="3">Response regulator transcription factor</fullName>
    </submittedName>
</protein>
<dbReference type="GO" id="GO:0000160">
    <property type="term" value="P:phosphorelay signal transduction system"/>
    <property type="evidence" value="ECO:0007669"/>
    <property type="project" value="InterPro"/>
</dbReference>
<dbReference type="InterPro" id="IPR000792">
    <property type="entry name" value="Tscrpt_reg_LuxR_C"/>
</dbReference>